<dbReference type="Proteomes" id="UP000283269">
    <property type="component" value="Unassembled WGS sequence"/>
</dbReference>
<gene>
    <name evidence="1" type="ORF">CVT25_013637</name>
</gene>
<accession>A0A409XBC5</accession>
<dbReference type="InterPro" id="IPR011990">
    <property type="entry name" value="TPR-like_helical_dom_sf"/>
</dbReference>
<sequence>YDPLYKPLVTIGLHLYCIWKVTPARLKNLANNLGYKDDKHKFKNYMILAKEKKEAGNKAFAAKNSEAAISTYKEATKYLDMVCHYFTPGDDTMKQEETKLQIICYANCSVIVRGNASPESAEKLLKMLKPYVCLSQAHQALGKFSEAEEAIARALHLQQMESDKGLVDHLISIQMCGKGLPEVHPENFKDWMKYTFSDGSARAE</sequence>
<dbReference type="Gene3D" id="1.25.40.10">
    <property type="entry name" value="Tetratricopeptide repeat domain"/>
    <property type="match status" value="1"/>
</dbReference>
<comment type="caution">
    <text evidence="1">The sequence shown here is derived from an EMBL/GenBank/DDBJ whole genome shotgun (WGS) entry which is preliminary data.</text>
</comment>
<dbReference type="STRING" id="93625.A0A409XBC5"/>
<keyword evidence="2" id="KW-1185">Reference proteome</keyword>
<dbReference type="OrthoDB" id="3060108at2759"/>
<reference evidence="1 2" key="1">
    <citation type="journal article" date="2018" name="Evol. Lett.">
        <title>Horizontal gene cluster transfer increased hallucinogenic mushroom diversity.</title>
        <authorList>
            <person name="Reynolds H.T."/>
            <person name="Vijayakumar V."/>
            <person name="Gluck-Thaler E."/>
            <person name="Korotkin H.B."/>
            <person name="Matheny P.B."/>
            <person name="Slot J.C."/>
        </authorList>
    </citation>
    <scope>NUCLEOTIDE SEQUENCE [LARGE SCALE GENOMIC DNA]</scope>
    <source>
        <strain evidence="1 2">2631</strain>
    </source>
</reference>
<dbReference type="InParanoid" id="A0A409XBC5"/>
<proteinExistence type="predicted"/>
<protein>
    <submittedName>
        <fullName evidence="1">Uncharacterized protein</fullName>
    </submittedName>
</protein>
<evidence type="ECO:0000313" key="2">
    <source>
        <dbReference type="Proteomes" id="UP000283269"/>
    </source>
</evidence>
<organism evidence="1 2">
    <name type="scientific">Psilocybe cyanescens</name>
    <dbReference type="NCBI Taxonomy" id="93625"/>
    <lineage>
        <taxon>Eukaryota</taxon>
        <taxon>Fungi</taxon>
        <taxon>Dikarya</taxon>
        <taxon>Basidiomycota</taxon>
        <taxon>Agaricomycotina</taxon>
        <taxon>Agaricomycetes</taxon>
        <taxon>Agaricomycetidae</taxon>
        <taxon>Agaricales</taxon>
        <taxon>Agaricineae</taxon>
        <taxon>Strophariaceae</taxon>
        <taxon>Psilocybe</taxon>
    </lineage>
</organism>
<dbReference type="SUPFAM" id="SSF48452">
    <property type="entry name" value="TPR-like"/>
    <property type="match status" value="1"/>
</dbReference>
<name>A0A409XBC5_PSICY</name>
<feature type="non-terminal residue" evidence="1">
    <location>
        <position position="1"/>
    </location>
</feature>
<dbReference type="AlphaFoldDB" id="A0A409XBC5"/>
<evidence type="ECO:0000313" key="1">
    <source>
        <dbReference type="EMBL" id="PPQ88062.1"/>
    </source>
</evidence>
<dbReference type="EMBL" id="NHYD01002159">
    <property type="protein sequence ID" value="PPQ88062.1"/>
    <property type="molecule type" value="Genomic_DNA"/>
</dbReference>